<feature type="region of interest" description="Disordered" evidence="1">
    <location>
        <begin position="66"/>
        <end position="103"/>
    </location>
</feature>
<reference evidence="2 3" key="1">
    <citation type="journal article" date="2014" name="Mol. Plant">
        <title>Chromosome Scale Genome Assembly and Transcriptome Profiling of Nannochloropsis gaditana in Nitrogen Depletion.</title>
        <authorList>
            <person name="Corteggiani Carpinelli E."/>
            <person name="Telatin A."/>
            <person name="Vitulo N."/>
            <person name="Forcato C."/>
            <person name="D'Angelo M."/>
            <person name="Schiavon R."/>
            <person name="Vezzi A."/>
            <person name="Giacometti G.M."/>
            <person name="Morosinotto T."/>
            <person name="Valle G."/>
        </authorList>
    </citation>
    <scope>NUCLEOTIDE SEQUENCE [LARGE SCALE GENOMIC DNA]</scope>
    <source>
        <strain evidence="2 3">B-31</strain>
    </source>
</reference>
<dbReference type="AlphaFoldDB" id="W7TBB3"/>
<protein>
    <submittedName>
        <fullName evidence="2">Uncharacterized protein</fullName>
    </submittedName>
</protein>
<keyword evidence="3" id="KW-1185">Reference proteome</keyword>
<evidence type="ECO:0000256" key="1">
    <source>
        <dbReference type="SAM" id="MobiDB-lite"/>
    </source>
</evidence>
<sequence>MNRTRRECAMSERISVGCHELTWAGICGGREHIQPVNNREVMPDPWLLRNQGPRSERAYLLEVSGTTSPQGVGQGSVANTAWAVGGGGETWMQKSRGETPAWL</sequence>
<name>W7TBB3_9STRA</name>
<comment type="caution">
    <text evidence="2">The sequence shown here is derived from an EMBL/GenBank/DDBJ whole genome shotgun (WGS) entry which is preliminary data.</text>
</comment>
<dbReference type="EMBL" id="AZIL01001622">
    <property type="protein sequence ID" value="EWM23502.1"/>
    <property type="molecule type" value="Genomic_DNA"/>
</dbReference>
<evidence type="ECO:0000313" key="3">
    <source>
        <dbReference type="Proteomes" id="UP000019335"/>
    </source>
</evidence>
<accession>W7TBB3</accession>
<organism evidence="2 3">
    <name type="scientific">Nannochloropsis gaditana</name>
    <dbReference type="NCBI Taxonomy" id="72520"/>
    <lineage>
        <taxon>Eukaryota</taxon>
        <taxon>Sar</taxon>
        <taxon>Stramenopiles</taxon>
        <taxon>Ochrophyta</taxon>
        <taxon>Eustigmatophyceae</taxon>
        <taxon>Eustigmatales</taxon>
        <taxon>Monodopsidaceae</taxon>
        <taxon>Nannochloropsis</taxon>
    </lineage>
</organism>
<gene>
    <name evidence="2" type="ORF">Naga_100868g2</name>
</gene>
<dbReference type="Proteomes" id="UP000019335">
    <property type="component" value="Chromosome 16"/>
</dbReference>
<evidence type="ECO:0000313" key="2">
    <source>
        <dbReference type="EMBL" id="EWM23502.1"/>
    </source>
</evidence>
<feature type="compositionally biased region" description="Polar residues" evidence="1">
    <location>
        <begin position="66"/>
        <end position="79"/>
    </location>
</feature>
<proteinExistence type="predicted"/>